<keyword evidence="3" id="KW-1185">Reference proteome</keyword>
<reference evidence="2 3" key="1">
    <citation type="submission" date="2021-05" db="EMBL/GenBank/DDBJ databases">
        <title>Aequorivita echinoideorum JCM 30378 genome.</title>
        <authorList>
            <person name="Zhang H."/>
            <person name="Li C."/>
        </authorList>
    </citation>
    <scope>NUCLEOTIDE SEQUENCE [LARGE SCALE GENOMIC DNA]</scope>
    <source>
        <strain evidence="2 3">JCM30378</strain>
    </source>
</reference>
<organism evidence="2 3">
    <name type="scientific">Aequorivita echinoideorum</name>
    <dbReference type="NCBI Taxonomy" id="1549647"/>
    <lineage>
        <taxon>Bacteria</taxon>
        <taxon>Pseudomonadati</taxon>
        <taxon>Bacteroidota</taxon>
        <taxon>Flavobacteriia</taxon>
        <taxon>Flavobacteriales</taxon>
        <taxon>Flavobacteriaceae</taxon>
        <taxon>Aequorivita</taxon>
    </lineage>
</organism>
<feature type="compositionally biased region" description="Basic and acidic residues" evidence="1">
    <location>
        <begin position="1"/>
        <end position="16"/>
    </location>
</feature>
<comment type="caution">
    <text evidence="2">The sequence shown here is derived from an EMBL/GenBank/DDBJ whole genome shotgun (WGS) entry which is preliminary data.</text>
</comment>
<gene>
    <name evidence="2" type="ORF">KIV10_03430</name>
</gene>
<evidence type="ECO:0000256" key="1">
    <source>
        <dbReference type="SAM" id="MobiDB-lite"/>
    </source>
</evidence>
<proteinExistence type="predicted"/>
<accession>A0ABS5S1Z8</accession>
<dbReference type="EMBL" id="JAHCTB010000001">
    <property type="protein sequence ID" value="MBT0607226.1"/>
    <property type="molecule type" value="Genomic_DNA"/>
</dbReference>
<sequence length="77" mass="9326">MGKDKKDLKDLKDKKDKKDKKDRKDKRKKDKKIFKTECCEKYLKKGEHKRCKRCPCFDLPEAERKKRKAALLDDLLE</sequence>
<dbReference type="RefSeq" id="WP_214112081.1">
    <property type="nucleotide sequence ID" value="NZ_JAHCTB010000001.1"/>
</dbReference>
<protein>
    <submittedName>
        <fullName evidence="2">Uncharacterized protein</fullName>
    </submittedName>
</protein>
<dbReference type="Proteomes" id="UP001297092">
    <property type="component" value="Unassembled WGS sequence"/>
</dbReference>
<name>A0ABS5S1Z8_9FLAO</name>
<feature type="compositionally biased region" description="Basic residues" evidence="1">
    <location>
        <begin position="17"/>
        <end position="30"/>
    </location>
</feature>
<evidence type="ECO:0000313" key="2">
    <source>
        <dbReference type="EMBL" id="MBT0607226.1"/>
    </source>
</evidence>
<evidence type="ECO:0000313" key="3">
    <source>
        <dbReference type="Proteomes" id="UP001297092"/>
    </source>
</evidence>
<feature type="region of interest" description="Disordered" evidence="1">
    <location>
        <begin position="1"/>
        <end position="30"/>
    </location>
</feature>